<comment type="domain">
    <text evidence="4">The PPC domain mediates interactions between AHL proteins.</text>
</comment>
<keyword evidence="8" id="KW-1185">Reference proteome</keyword>
<dbReference type="InterPro" id="IPR005175">
    <property type="entry name" value="PPC_dom"/>
</dbReference>
<accession>A0AAV9BHS2</accession>
<dbReference type="InterPro" id="IPR017956">
    <property type="entry name" value="AT_hook_DNA-bd_motif"/>
</dbReference>
<evidence type="ECO:0000313" key="8">
    <source>
        <dbReference type="Proteomes" id="UP001179952"/>
    </source>
</evidence>
<keyword evidence="3 4" id="KW-0539">Nucleus</keyword>
<comment type="caution">
    <text evidence="7">The sequence shown here is derived from an EMBL/GenBank/DDBJ whole genome shotgun (WGS) entry which is preliminary data.</text>
</comment>
<dbReference type="CDD" id="cd11378">
    <property type="entry name" value="DUF296"/>
    <property type="match status" value="1"/>
</dbReference>
<organism evidence="7 8">
    <name type="scientific">Acorus gramineus</name>
    <name type="common">Dwarf sweet flag</name>
    <dbReference type="NCBI Taxonomy" id="55184"/>
    <lineage>
        <taxon>Eukaryota</taxon>
        <taxon>Viridiplantae</taxon>
        <taxon>Streptophyta</taxon>
        <taxon>Embryophyta</taxon>
        <taxon>Tracheophyta</taxon>
        <taxon>Spermatophyta</taxon>
        <taxon>Magnoliopsida</taxon>
        <taxon>Liliopsida</taxon>
        <taxon>Acoraceae</taxon>
        <taxon>Acorus</taxon>
    </lineage>
</organism>
<dbReference type="GO" id="GO:0005634">
    <property type="term" value="C:nucleus"/>
    <property type="evidence" value="ECO:0007669"/>
    <property type="project" value="UniProtKB-SubCell"/>
</dbReference>
<evidence type="ECO:0000256" key="1">
    <source>
        <dbReference type="ARBA" id="ARBA00003687"/>
    </source>
</evidence>
<evidence type="ECO:0000256" key="5">
    <source>
        <dbReference type="SAM" id="MobiDB-lite"/>
    </source>
</evidence>
<dbReference type="Gene3D" id="3.30.1330.80">
    <property type="entry name" value="Hypothetical protein, similar to alpha- acetolactate decarboxylase, domain 2"/>
    <property type="match status" value="1"/>
</dbReference>
<gene>
    <name evidence="7" type="ORF">QJS04_geneDACA010069</name>
</gene>
<dbReference type="SUPFAM" id="SSF117856">
    <property type="entry name" value="AF0104/ALDC/Ptd012-like"/>
    <property type="match status" value="1"/>
</dbReference>
<feature type="compositionally biased region" description="Polar residues" evidence="5">
    <location>
        <begin position="266"/>
        <end position="292"/>
    </location>
</feature>
<feature type="region of interest" description="Disordered" evidence="5">
    <location>
        <begin position="258"/>
        <end position="359"/>
    </location>
</feature>
<keyword evidence="4" id="KW-0804">Transcription</keyword>
<dbReference type="EMBL" id="JAUJYN010000003">
    <property type="protein sequence ID" value="KAK1276065.1"/>
    <property type="molecule type" value="Genomic_DNA"/>
</dbReference>
<dbReference type="InterPro" id="IPR039605">
    <property type="entry name" value="AHL"/>
</dbReference>
<dbReference type="Pfam" id="PF03479">
    <property type="entry name" value="PCC"/>
    <property type="match status" value="1"/>
</dbReference>
<dbReference type="AlphaFoldDB" id="A0AAV9BHS2"/>
<reference evidence="7" key="1">
    <citation type="journal article" date="2023" name="Nat. Commun.">
        <title>Diploid and tetraploid genomes of Acorus and the evolution of monocots.</title>
        <authorList>
            <person name="Ma L."/>
            <person name="Liu K.W."/>
            <person name="Li Z."/>
            <person name="Hsiao Y.Y."/>
            <person name="Qi Y."/>
            <person name="Fu T."/>
            <person name="Tang G.D."/>
            <person name="Zhang D."/>
            <person name="Sun W.H."/>
            <person name="Liu D.K."/>
            <person name="Li Y."/>
            <person name="Chen G.Z."/>
            <person name="Liu X.D."/>
            <person name="Liao X.Y."/>
            <person name="Jiang Y.T."/>
            <person name="Yu X."/>
            <person name="Hao Y."/>
            <person name="Huang J."/>
            <person name="Zhao X.W."/>
            <person name="Ke S."/>
            <person name="Chen Y.Y."/>
            <person name="Wu W.L."/>
            <person name="Hsu J.L."/>
            <person name="Lin Y.F."/>
            <person name="Huang M.D."/>
            <person name="Li C.Y."/>
            <person name="Huang L."/>
            <person name="Wang Z.W."/>
            <person name="Zhao X."/>
            <person name="Zhong W.Y."/>
            <person name="Peng D.H."/>
            <person name="Ahmad S."/>
            <person name="Lan S."/>
            <person name="Zhang J.S."/>
            <person name="Tsai W.C."/>
            <person name="Van de Peer Y."/>
            <person name="Liu Z.J."/>
        </authorList>
    </citation>
    <scope>NUCLEOTIDE SEQUENCE</scope>
    <source>
        <strain evidence="7">SCP</strain>
    </source>
</reference>
<feature type="compositionally biased region" description="Polar residues" evidence="5">
    <location>
        <begin position="312"/>
        <end position="339"/>
    </location>
</feature>
<evidence type="ECO:0000259" key="6">
    <source>
        <dbReference type="PROSITE" id="PS51742"/>
    </source>
</evidence>
<dbReference type="GO" id="GO:0003680">
    <property type="term" value="F:minor groove of adenine-thymine-rich DNA binding"/>
    <property type="evidence" value="ECO:0007669"/>
    <property type="project" value="UniProtKB-UniRule"/>
</dbReference>
<evidence type="ECO:0000256" key="3">
    <source>
        <dbReference type="ARBA" id="ARBA00023242"/>
    </source>
</evidence>
<keyword evidence="4" id="KW-0238">DNA-binding</keyword>
<dbReference type="FunFam" id="3.30.1330.80:FF:000003">
    <property type="entry name" value="AT-hook motif nuclear-localized protein 1-like"/>
    <property type="match status" value="1"/>
</dbReference>
<comment type="subcellular location">
    <subcellularLocation>
        <location evidence="2 4">Nucleus</location>
    </subcellularLocation>
</comment>
<protein>
    <recommendedName>
        <fullName evidence="4">AT-hook motif nuclear-localized protein</fullName>
    </recommendedName>
</protein>
<dbReference type="PANTHER" id="PTHR31500:SF56">
    <property type="entry name" value="AT-HOOK MOTIF NUCLEAR-LOCALIZED PROTEIN"/>
    <property type="match status" value="1"/>
</dbReference>
<reference evidence="7" key="2">
    <citation type="submission" date="2023-06" db="EMBL/GenBank/DDBJ databases">
        <authorList>
            <person name="Ma L."/>
            <person name="Liu K.-W."/>
            <person name="Li Z."/>
            <person name="Hsiao Y.-Y."/>
            <person name="Qi Y."/>
            <person name="Fu T."/>
            <person name="Tang G."/>
            <person name="Zhang D."/>
            <person name="Sun W.-H."/>
            <person name="Liu D.-K."/>
            <person name="Li Y."/>
            <person name="Chen G.-Z."/>
            <person name="Liu X.-D."/>
            <person name="Liao X.-Y."/>
            <person name="Jiang Y.-T."/>
            <person name="Yu X."/>
            <person name="Hao Y."/>
            <person name="Huang J."/>
            <person name="Zhao X.-W."/>
            <person name="Ke S."/>
            <person name="Chen Y.-Y."/>
            <person name="Wu W.-L."/>
            <person name="Hsu J.-L."/>
            <person name="Lin Y.-F."/>
            <person name="Huang M.-D."/>
            <person name="Li C.-Y."/>
            <person name="Huang L."/>
            <person name="Wang Z.-W."/>
            <person name="Zhao X."/>
            <person name="Zhong W.-Y."/>
            <person name="Peng D.-H."/>
            <person name="Ahmad S."/>
            <person name="Lan S."/>
            <person name="Zhang J.-S."/>
            <person name="Tsai W.-C."/>
            <person name="Van De Peer Y."/>
            <person name="Liu Z.-J."/>
        </authorList>
    </citation>
    <scope>NUCLEOTIDE SEQUENCE</scope>
    <source>
        <strain evidence="7">SCP</strain>
        <tissue evidence="7">Leaves</tissue>
    </source>
</reference>
<evidence type="ECO:0000256" key="2">
    <source>
        <dbReference type="ARBA" id="ARBA00004123"/>
    </source>
</evidence>
<keyword evidence="4" id="KW-0805">Transcription regulation</keyword>
<name>A0AAV9BHS2_ACOGR</name>
<dbReference type="PANTHER" id="PTHR31500">
    <property type="entry name" value="AT-HOOK MOTIF NUCLEAR-LOCALIZED PROTEIN 9"/>
    <property type="match status" value="1"/>
</dbReference>
<comment type="function">
    <text evidence="1 4">Transcription factor that specifically binds AT-rich DNA sequences related to the nuclear matrix attachment regions (MARs).</text>
</comment>
<dbReference type="Proteomes" id="UP001179952">
    <property type="component" value="Unassembled WGS sequence"/>
</dbReference>
<evidence type="ECO:0000313" key="7">
    <source>
        <dbReference type="EMBL" id="KAK1276065.1"/>
    </source>
</evidence>
<feature type="compositionally biased region" description="Gly residues" evidence="5">
    <location>
        <begin position="31"/>
        <end position="49"/>
    </location>
</feature>
<feature type="region of interest" description="Disordered" evidence="5">
    <location>
        <begin position="1"/>
        <end position="49"/>
    </location>
</feature>
<dbReference type="PRINTS" id="PR00929">
    <property type="entry name" value="ATHOOK"/>
</dbReference>
<proteinExistence type="predicted"/>
<feature type="domain" description="PPC" evidence="6">
    <location>
        <begin position="135"/>
        <end position="277"/>
    </location>
</feature>
<evidence type="ECO:0000256" key="4">
    <source>
        <dbReference type="RuleBase" id="RU367031"/>
    </source>
</evidence>
<sequence length="359" mass="36169">MEGGSSPAQAETGGAPPPPPAAVPVETQLFSGGGGGGDGGGGGGGGGGGVVLMMGQQGMVGSESEHVLVARRKRGRPRKYSGGGGGGEMGVALSPAAAWMASPEFSPKRGKGRPPGSGQRQLLSSLGEWFAYSAGGNFTPHVVTIAAGEDVAKRIFSFSQKGPRAICILSANGAISNVTLRQPGSNGGTLTYEGRFEILSLTGSFTVTEDGGVRSRTGGISISLAGPDGRVVGGGVAGLLLAASPIQVVVGSFLPQATKENRRPSNPETLNFSAVPNPSGVLTSARPISQMNPDEDCETPTSVPGQSHGDSENNMSTNPNSSSIASFRTGTWHGLQQSSSEHKPSPDINVSLPGESHEA</sequence>
<dbReference type="PROSITE" id="PS51742">
    <property type="entry name" value="PPC"/>
    <property type="match status" value="1"/>
</dbReference>